<proteinExistence type="predicted"/>
<feature type="signal peptide" evidence="2">
    <location>
        <begin position="1"/>
        <end position="23"/>
    </location>
</feature>
<keyword evidence="2" id="KW-0732">Signal</keyword>
<dbReference type="Proteomes" id="UP001518990">
    <property type="component" value="Unassembled WGS sequence"/>
</dbReference>
<gene>
    <name evidence="3" type="ORF">IAI60_06385</name>
</gene>
<sequence length="99" mass="11436">MHQKGYARLGLVALLLAAPVAQAQQIEIRQGTPGPQGHAVDMGRVEDSRRQEQQQEYDRLREMEKVQWQREREQAIRDGHGVPRGPERNREAQRQRSAD</sequence>
<dbReference type="EMBL" id="JACTNF010000004">
    <property type="protein sequence ID" value="MBO1074230.1"/>
    <property type="molecule type" value="Genomic_DNA"/>
</dbReference>
<feature type="compositionally biased region" description="Basic and acidic residues" evidence="1">
    <location>
        <begin position="41"/>
        <end position="58"/>
    </location>
</feature>
<evidence type="ECO:0000313" key="4">
    <source>
        <dbReference type="Proteomes" id="UP001518990"/>
    </source>
</evidence>
<accession>A0ABS3K9T9</accession>
<organism evidence="3 4">
    <name type="scientific">Roseomonas marmotae</name>
    <dbReference type="NCBI Taxonomy" id="2768161"/>
    <lineage>
        <taxon>Bacteria</taxon>
        <taxon>Pseudomonadati</taxon>
        <taxon>Pseudomonadota</taxon>
        <taxon>Alphaproteobacteria</taxon>
        <taxon>Acetobacterales</taxon>
        <taxon>Roseomonadaceae</taxon>
        <taxon>Roseomonas</taxon>
    </lineage>
</organism>
<keyword evidence="4" id="KW-1185">Reference proteome</keyword>
<name>A0ABS3K9T9_9PROT</name>
<feature type="chain" id="PRO_5047447488" evidence="2">
    <location>
        <begin position="24"/>
        <end position="99"/>
    </location>
</feature>
<protein>
    <submittedName>
        <fullName evidence="3">Uncharacterized protein</fullName>
    </submittedName>
</protein>
<comment type="caution">
    <text evidence="3">The sequence shown here is derived from an EMBL/GenBank/DDBJ whole genome shotgun (WGS) entry which is preliminary data.</text>
</comment>
<evidence type="ECO:0000256" key="2">
    <source>
        <dbReference type="SAM" id="SignalP"/>
    </source>
</evidence>
<evidence type="ECO:0000313" key="3">
    <source>
        <dbReference type="EMBL" id="MBO1074230.1"/>
    </source>
</evidence>
<reference evidence="3 4" key="1">
    <citation type="submission" date="2020-09" db="EMBL/GenBank/DDBJ databases">
        <title>Roseomonas.</title>
        <authorList>
            <person name="Zhu W."/>
        </authorList>
    </citation>
    <scope>NUCLEOTIDE SEQUENCE [LARGE SCALE GENOMIC DNA]</scope>
    <source>
        <strain evidence="3 4">1311</strain>
    </source>
</reference>
<feature type="region of interest" description="Disordered" evidence="1">
    <location>
        <begin position="70"/>
        <end position="99"/>
    </location>
</feature>
<feature type="region of interest" description="Disordered" evidence="1">
    <location>
        <begin position="28"/>
        <end position="58"/>
    </location>
</feature>
<dbReference type="RefSeq" id="WP_207445798.1">
    <property type="nucleotide sequence ID" value="NZ_JACTNF010000004.1"/>
</dbReference>
<evidence type="ECO:0000256" key="1">
    <source>
        <dbReference type="SAM" id="MobiDB-lite"/>
    </source>
</evidence>